<dbReference type="STRING" id="52586.A0A0B1NY18"/>
<keyword evidence="7" id="KW-0732">Signal</keyword>
<dbReference type="EMBL" id="JNVN01003541">
    <property type="protein sequence ID" value="KHJ30843.1"/>
    <property type="molecule type" value="Genomic_DNA"/>
</dbReference>
<accession>A0A0B1NY18</accession>
<dbReference type="Pfam" id="PF03443">
    <property type="entry name" value="AA9"/>
    <property type="match status" value="1"/>
</dbReference>
<evidence type="ECO:0000256" key="5">
    <source>
        <dbReference type="ARBA" id="ARBA00023180"/>
    </source>
</evidence>
<protein>
    <recommendedName>
        <fullName evidence="6">AA9 family lytic polysaccharide monooxygenase</fullName>
        <ecNumber evidence="6">1.14.99.56</ecNumber>
    </recommendedName>
    <alternativeName>
        <fullName evidence="6">Endo-beta-1,4-glucanase</fullName>
    </alternativeName>
    <alternativeName>
        <fullName evidence="6">Glycosyl hydrolase 61 family protein</fullName>
    </alternativeName>
</protein>
<comment type="domain">
    <text evidence="6">Has a modular structure: an endo-beta-1,4-glucanase catalytic module at the N-terminus, a linker rich in serines and threonines, and a C-terminal carbohydrate-binding module (CBM).</text>
</comment>
<name>A0A0B1NY18_UNCNE</name>
<evidence type="ECO:0000259" key="8">
    <source>
        <dbReference type="Pfam" id="PF03443"/>
    </source>
</evidence>
<dbReference type="OMA" id="ANWCGKP"/>
<dbReference type="GO" id="GO:0008810">
    <property type="term" value="F:cellulase activity"/>
    <property type="evidence" value="ECO:0007669"/>
    <property type="project" value="UniProtKB-UniRule"/>
</dbReference>
<evidence type="ECO:0000256" key="2">
    <source>
        <dbReference type="ARBA" id="ARBA00004613"/>
    </source>
</evidence>
<evidence type="ECO:0000256" key="4">
    <source>
        <dbReference type="ARBA" id="ARBA00023157"/>
    </source>
</evidence>
<evidence type="ECO:0000313" key="9">
    <source>
        <dbReference type="EMBL" id="KHJ30843.1"/>
    </source>
</evidence>
<keyword evidence="6" id="KW-0624">Polysaccharide degradation</keyword>
<comment type="cofactor">
    <cofactor evidence="1">
        <name>Cu(2+)</name>
        <dbReference type="ChEBI" id="CHEBI:29036"/>
    </cofactor>
</comment>
<dbReference type="GO" id="GO:0030248">
    <property type="term" value="F:cellulose binding"/>
    <property type="evidence" value="ECO:0007669"/>
    <property type="project" value="UniProtKB-UniRule"/>
</dbReference>
<dbReference type="Proteomes" id="UP000030854">
    <property type="component" value="Unassembled WGS sequence"/>
</dbReference>
<evidence type="ECO:0000256" key="7">
    <source>
        <dbReference type="SAM" id="SignalP"/>
    </source>
</evidence>
<feature type="domain" description="Auxiliary Activity family 9 catalytic" evidence="8">
    <location>
        <begin position="22"/>
        <end position="232"/>
    </location>
</feature>
<keyword evidence="4 6" id="KW-1015">Disulfide bond</keyword>
<keyword evidence="9" id="KW-0378">Hydrolase</keyword>
<evidence type="ECO:0000313" key="10">
    <source>
        <dbReference type="Proteomes" id="UP000030854"/>
    </source>
</evidence>
<comment type="catalytic activity">
    <reaction evidence="6">
        <text>[(1-&gt;4)-beta-D-glucosyl]n+m + reduced acceptor + O2 = 4-dehydro-beta-D-glucosyl-[(1-&gt;4)-beta-D-glucosyl]n-1 + [(1-&gt;4)-beta-D-glucosyl]m + acceptor + H2O.</text>
        <dbReference type="EC" id="1.14.99.56"/>
    </reaction>
</comment>
<evidence type="ECO:0000256" key="6">
    <source>
        <dbReference type="RuleBase" id="RU368122"/>
    </source>
</evidence>
<dbReference type="InterPro" id="IPR005103">
    <property type="entry name" value="AA9_LPMO"/>
</dbReference>
<keyword evidence="6" id="KW-0119">Carbohydrate metabolism</keyword>
<evidence type="ECO:0000256" key="3">
    <source>
        <dbReference type="ARBA" id="ARBA00022525"/>
    </source>
</evidence>
<keyword evidence="10" id="KW-1185">Reference proteome</keyword>
<dbReference type="OrthoDB" id="5985073at2759"/>
<dbReference type="GO" id="GO:0005576">
    <property type="term" value="C:extracellular region"/>
    <property type="evidence" value="ECO:0007669"/>
    <property type="project" value="UniProtKB-SubCell"/>
</dbReference>
<comment type="function">
    <text evidence="6">Lytic polysaccharide monooxygenase (LMPO) that depolymerizes crystalline and amorphous polysaccharides via the oxidation of scissile alpha- or beta-(1-4)-glycosidic bonds, yielding C1 and/or C4 oxidation products. Catalysis by LPMOs requires the reduction of the active-site copper from Cu(II) to Cu(I) by a reducing agent and H(2)O(2) or O(2) as a cosubstrate.</text>
</comment>
<comment type="subcellular location">
    <subcellularLocation>
        <location evidence="2 6">Secreted</location>
    </subcellularLocation>
</comment>
<keyword evidence="3 6" id="KW-0964">Secreted</keyword>
<dbReference type="EC" id="1.14.99.56" evidence="6"/>
<dbReference type="GO" id="GO:0030245">
    <property type="term" value="P:cellulose catabolic process"/>
    <property type="evidence" value="ECO:0007669"/>
    <property type="project" value="UniProtKB-UniRule"/>
</dbReference>
<dbReference type="AlphaFoldDB" id="A0A0B1NY18"/>
<comment type="caution">
    <text evidence="9">The sequence shown here is derived from an EMBL/GenBank/DDBJ whole genome shotgun (WGS) entry which is preliminary data.</text>
</comment>
<proteinExistence type="predicted"/>
<keyword evidence="6" id="KW-0136">Cellulose degradation</keyword>
<reference evidence="9 10" key="1">
    <citation type="journal article" date="2014" name="BMC Genomics">
        <title>Adaptive genomic structural variation in the grape powdery mildew pathogen, Erysiphe necator.</title>
        <authorList>
            <person name="Jones L."/>
            <person name="Riaz S."/>
            <person name="Morales-Cruz A."/>
            <person name="Amrine K.C."/>
            <person name="McGuire B."/>
            <person name="Gubler W.D."/>
            <person name="Walker M.A."/>
            <person name="Cantu D."/>
        </authorList>
    </citation>
    <scope>NUCLEOTIDE SEQUENCE [LARGE SCALE GENOMIC DNA]</scope>
    <source>
        <strain evidence="10">c</strain>
    </source>
</reference>
<dbReference type="CDD" id="cd21175">
    <property type="entry name" value="LPMO_AA9"/>
    <property type="match status" value="1"/>
</dbReference>
<dbReference type="InterPro" id="IPR049892">
    <property type="entry name" value="AA9"/>
</dbReference>
<dbReference type="HOGENOM" id="CLU_031730_3_0_1"/>
<organism evidence="9 10">
    <name type="scientific">Uncinula necator</name>
    <name type="common">Grape powdery mildew</name>
    <dbReference type="NCBI Taxonomy" id="52586"/>
    <lineage>
        <taxon>Eukaryota</taxon>
        <taxon>Fungi</taxon>
        <taxon>Dikarya</taxon>
        <taxon>Ascomycota</taxon>
        <taxon>Pezizomycotina</taxon>
        <taxon>Leotiomycetes</taxon>
        <taxon>Erysiphales</taxon>
        <taxon>Erysiphaceae</taxon>
        <taxon>Erysiphe</taxon>
    </lineage>
</organism>
<gene>
    <name evidence="9" type="ORF">EV44_g0179</name>
</gene>
<feature type="chain" id="PRO_5002059225" description="AA9 family lytic polysaccharide monooxygenase" evidence="7">
    <location>
        <begin position="22"/>
        <end position="379"/>
    </location>
</feature>
<sequence>MTHLTGLLFVLAGALTYSTNAHSLFTNLHVNNVDQGDGTCIRTPKNPSTATYPVTDLQDNSMVCGYDGTTPVNRVCSVPKASQLGFEYRLIPDDSSAGSVEPSHKGPCSVYMKAVTSPSEISGEGEGWFKIWDEGFDTNAGKWCSDKIIENNGIMNINLPPDLAGGNYLVRSELLALQEADKSPPQPQFYIGCAQIFLDSDEKSAPRADTTVSIPGHVQITDPSVHFNIYLPKWPYSMPGPSSYKSGVPTAQSISSKDHVQGLLPPKTVAVNGNWWGTEQEAYDSESGCWNATSNCYNQLKTCYDSATATGSKGCRAYEKKCSTMQSGCKSGNYNGPPNQGQILTAGVRGNIKSIDYMENTMSAAGLKVRRHWNRKQML</sequence>
<feature type="signal peptide" evidence="7">
    <location>
        <begin position="1"/>
        <end position="21"/>
    </location>
</feature>
<dbReference type="Gene3D" id="2.70.50.70">
    <property type="match status" value="1"/>
</dbReference>
<keyword evidence="5" id="KW-0325">Glycoprotein</keyword>
<evidence type="ECO:0000256" key="1">
    <source>
        <dbReference type="ARBA" id="ARBA00001973"/>
    </source>
</evidence>
<dbReference type="PANTHER" id="PTHR33353:SF32">
    <property type="entry name" value="ENDO-BETA-1,4-GLUCANASE D"/>
    <property type="match status" value="1"/>
</dbReference>
<dbReference type="PANTHER" id="PTHR33353">
    <property type="entry name" value="PUTATIVE (AFU_ORTHOLOGUE AFUA_1G12560)-RELATED"/>
    <property type="match status" value="1"/>
</dbReference>